<dbReference type="PANTHER" id="PTHR37534">
    <property type="entry name" value="TRANSCRIPTIONAL ACTIVATOR PROTEIN UGA3"/>
    <property type="match status" value="1"/>
</dbReference>
<dbReference type="RefSeq" id="XP_007372583.1">
    <property type="nucleotide sequence ID" value="XM_007372521.1"/>
</dbReference>
<dbReference type="SUPFAM" id="SSF57701">
    <property type="entry name" value="Zn2/Cys6 DNA-binding domain"/>
    <property type="match status" value="1"/>
</dbReference>
<dbReference type="EMBL" id="GL996499">
    <property type="protein sequence ID" value="EGW35171.1"/>
    <property type="molecule type" value="Genomic_DNA"/>
</dbReference>
<dbReference type="Pfam" id="PF00172">
    <property type="entry name" value="Zn_clus"/>
    <property type="match status" value="1"/>
</dbReference>
<dbReference type="InParanoid" id="G3AG32"/>
<protein>
    <recommendedName>
        <fullName evidence="2">Zn(2)-C6 fungal-type domain-containing protein</fullName>
    </recommendedName>
</protein>
<dbReference type="GO" id="GO:0000981">
    <property type="term" value="F:DNA-binding transcription factor activity, RNA polymerase II-specific"/>
    <property type="evidence" value="ECO:0007669"/>
    <property type="project" value="InterPro"/>
</dbReference>
<dbReference type="OrthoDB" id="415590at2759"/>
<feature type="domain" description="Zn(2)-C6 fungal-type" evidence="2">
    <location>
        <begin position="12"/>
        <end position="43"/>
    </location>
</feature>
<dbReference type="CDD" id="cd00067">
    <property type="entry name" value="GAL4"/>
    <property type="match status" value="1"/>
</dbReference>
<dbReference type="AlphaFoldDB" id="G3AG32"/>
<evidence type="ECO:0000259" key="2">
    <source>
        <dbReference type="PROSITE" id="PS50048"/>
    </source>
</evidence>
<dbReference type="InterPro" id="IPR036864">
    <property type="entry name" value="Zn2-C6_fun-type_DNA-bd_sf"/>
</dbReference>
<dbReference type="SMART" id="SM00066">
    <property type="entry name" value="GAL4"/>
    <property type="match status" value="1"/>
</dbReference>
<organism evidence="4">
    <name type="scientific">Spathaspora passalidarum (strain NRRL Y-27907 / 11-Y1)</name>
    <dbReference type="NCBI Taxonomy" id="619300"/>
    <lineage>
        <taxon>Eukaryota</taxon>
        <taxon>Fungi</taxon>
        <taxon>Dikarya</taxon>
        <taxon>Ascomycota</taxon>
        <taxon>Saccharomycotina</taxon>
        <taxon>Pichiomycetes</taxon>
        <taxon>Debaryomycetaceae</taxon>
        <taxon>Spathaspora</taxon>
    </lineage>
</organism>
<dbReference type="PANTHER" id="PTHR37534:SF46">
    <property type="entry name" value="ZN(II)2CYS6 TRANSCRIPTION FACTOR (EUROFUNG)"/>
    <property type="match status" value="1"/>
</dbReference>
<keyword evidence="4" id="KW-1185">Reference proteome</keyword>
<dbReference type="Proteomes" id="UP000000709">
    <property type="component" value="Unassembled WGS sequence"/>
</dbReference>
<evidence type="ECO:0000313" key="3">
    <source>
        <dbReference type="EMBL" id="EGW35171.1"/>
    </source>
</evidence>
<proteinExistence type="predicted"/>
<keyword evidence="1" id="KW-0539">Nucleus</keyword>
<dbReference type="GeneID" id="18872419"/>
<dbReference type="GO" id="GO:0008270">
    <property type="term" value="F:zinc ion binding"/>
    <property type="evidence" value="ECO:0007669"/>
    <property type="project" value="InterPro"/>
</dbReference>
<dbReference type="InterPro" id="IPR001138">
    <property type="entry name" value="Zn2Cys6_DnaBD"/>
</dbReference>
<sequence length="189" mass="22106">MDTPKKTRSRTGCFTCRKRKKKCDETSYPVCHNCQAKGLECNWPPLTHEIHKKIEQVKYVDQDRRGYKTIDREEEYKSLDEESDIIIEKSIRHDKEVVPRIHSGENIKISKPWKNNNKYYLQRIAMQQDIVDEQQPSAYDSKVPYNSETLTYSPTVDPGDSTLSPFIEDPFLDLNFNRMNDVTGTTPDI</sequence>
<accession>G3AG32</accession>
<dbReference type="PROSITE" id="PS50048">
    <property type="entry name" value="ZN2_CY6_FUNGAL_2"/>
    <property type="match status" value="1"/>
</dbReference>
<dbReference type="PROSITE" id="PS00463">
    <property type="entry name" value="ZN2_CY6_FUNGAL_1"/>
    <property type="match status" value="1"/>
</dbReference>
<evidence type="ECO:0000256" key="1">
    <source>
        <dbReference type="ARBA" id="ARBA00023242"/>
    </source>
</evidence>
<reference evidence="3 4" key="1">
    <citation type="journal article" date="2011" name="Proc. Natl. Acad. Sci. U.S.A.">
        <title>Comparative genomics of xylose-fermenting fungi for enhanced biofuel production.</title>
        <authorList>
            <person name="Wohlbach D.J."/>
            <person name="Kuo A."/>
            <person name="Sato T.K."/>
            <person name="Potts K.M."/>
            <person name="Salamov A.A."/>
            <person name="LaButti K.M."/>
            <person name="Sun H."/>
            <person name="Clum A."/>
            <person name="Pangilinan J.L."/>
            <person name="Lindquist E.A."/>
            <person name="Lucas S."/>
            <person name="Lapidus A."/>
            <person name="Jin M."/>
            <person name="Gunawan C."/>
            <person name="Balan V."/>
            <person name="Dale B.E."/>
            <person name="Jeffries T.W."/>
            <person name="Zinkel R."/>
            <person name="Barry K.W."/>
            <person name="Grigoriev I.V."/>
            <person name="Gasch A.P."/>
        </authorList>
    </citation>
    <scope>NUCLEOTIDE SEQUENCE [LARGE SCALE GENOMIC DNA]</scope>
    <source>
        <strain evidence="4">NRRL Y-27907 / 11-Y1</strain>
    </source>
</reference>
<dbReference type="HOGENOM" id="CLU_1435247_0_0_1"/>
<gene>
    <name evidence="3" type="ORF">SPAPADRAFT_58370</name>
</gene>
<dbReference type="eggNOG" id="ENOG502QWIS">
    <property type="taxonomic scope" value="Eukaryota"/>
</dbReference>
<dbReference type="Gene3D" id="4.10.240.10">
    <property type="entry name" value="Zn(2)-C6 fungal-type DNA-binding domain"/>
    <property type="match status" value="1"/>
</dbReference>
<name>G3AG32_SPAPN</name>
<evidence type="ECO:0000313" key="4">
    <source>
        <dbReference type="Proteomes" id="UP000000709"/>
    </source>
</evidence>
<dbReference type="KEGG" id="spaa:SPAPADRAFT_58370"/>